<dbReference type="RefSeq" id="WP_222199424.1">
    <property type="nucleotide sequence ID" value="NZ_JAIMFO010000006.1"/>
</dbReference>
<evidence type="ECO:0000313" key="5">
    <source>
        <dbReference type="EMBL" id="MBY4797707.1"/>
    </source>
</evidence>
<evidence type="ECO:0000259" key="4">
    <source>
        <dbReference type="PROSITE" id="PS50995"/>
    </source>
</evidence>
<evidence type="ECO:0000256" key="2">
    <source>
        <dbReference type="ARBA" id="ARBA00023125"/>
    </source>
</evidence>
<dbReference type="Gene3D" id="1.10.10.10">
    <property type="entry name" value="Winged helix-like DNA-binding domain superfamily/Winged helix DNA-binding domain"/>
    <property type="match status" value="1"/>
</dbReference>
<evidence type="ECO:0000256" key="1">
    <source>
        <dbReference type="ARBA" id="ARBA00023015"/>
    </source>
</evidence>
<dbReference type="SMART" id="SM00347">
    <property type="entry name" value="HTH_MARR"/>
    <property type="match status" value="1"/>
</dbReference>
<evidence type="ECO:0000313" key="6">
    <source>
        <dbReference type="Proteomes" id="UP000700908"/>
    </source>
</evidence>
<protein>
    <submittedName>
        <fullName evidence="5">Winged helix DNA-binding protein</fullName>
    </submittedName>
</protein>
<keyword evidence="1" id="KW-0805">Transcription regulation</keyword>
<sequence length="152" mass="17117">MKHLKPIPNPAETPEEKRALSILELLGFCGHYLHFRVGGRSGQSPILCLLALNGGRLSQREIGLNFDLKPGSLSEILTKLEAAGLVERERVEADRRQRIVKLTEEGAVTAEREMQARRAFRNRAFAVLSTEEQEQLIALLGKVRTSWEEQDD</sequence>
<dbReference type="InterPro" id="IPR036388">
    <property type="entry name" value="WH-like_DNA-bd_sf"/>
</dbReference>
<dbReference type="PANTHER" id="PTHR33164">
    <property type="entry name" value="TRANSCRIPTIONAL REGULATOR, MARR FAMILY"/>
    <property type="match status" value="1"/>
</dbReference>
<gene>
    <name evidence="5" type="ORF">K6V98_04970</name>
</gene>
<dbReference type="InterPro" id="IPR039422">
    <property type="entry name" value="MarR/SlyA-like"/>
</dbReference>
<dbReference type="GO" id="GO:0003677">
    <property type="term" value="F:DNA binding"/>
    <property type="evidence" value="ECO:0007669"/>
    <property type="project" value="UniProtKB-KW"/>
</dbReference>
<dbReference type="InterPro" id="IPR000835">
    <property type="entry name" value="HTH_MarR-typ"/>
</dbReference>
<comment type="caution">
    <text evidence="5">The sequence shown here is derived from an EMBL/GenBank/DDBJ whole genome shotgun (WGS) entry which is preliminary data.</text>
</comment>
<dbReference type="PRINTS" id="PR00598">
    <property type="entry name" value="HTHMARR"/>
</dbReference>
<dbReference type="PROSITE" id="PS01117">
    <property type="entry name" value="HTH_MARR_1"/>
    <property type="match status" value="1"/>
</dbReference>
<dbReference type="EMBL" id="JAIMFO010000006">
    <property type="protein sequence ID" value="MBY4797707.1"/>
    <property type="molecule type" value="Genomic_DNA"/>
</dbReference>
<dbReference type="PROSITE" id="PS50995">
    <property type="entry name" value="HTH_MARR_2"/>
    <property type="match status" value="1"/>
</dbReference>
<dbReference type="CDD" id="cd00090">
    <property type="entry name" value="HTH_ARSR"/>
    <property type="match status" value="1"/>
</dbReference>
<accession>A0ABS7MKB1</accession>
<keyword evidence="2 5" id="KW-0238">DNA-binding</keyword>
<proteinExistence type="predicted"/>
<dbReference type="PANTHER" id="PTHR33164:SF43">
    <property type="entry name" value="HTH-TYPE TRANSCRIPTIONAL REPRESSOR YETL"/>
    <property type="match status" value="1"/>
</dbReference>
<dbReference type="Proteomes" id="UP000700908">
    <property type="component" value="Unassembled WGS sequence"/>
</dbReference>
<reference evidence="5 6" key="1">
    <citation type="submission" date="2021-08" db="EMBL/GenBank/DDBJ databases">
        <title>Collinsella faecalis sp. nov. isolated from swine faeces.</title>
        <authorList>
            <person name="Oh B.S."/>
            <person name="Lee J.H."/>
        </authorList>
    </citation>
    <scope>NUCLEOTIDE SEQUENCE [LARGE SCALE GENOMIC DNA]</scope>
    <source>
        <strain evidence="5 6">AGMB00827</strain>
    </source>
</reference>
<dbReference type="Pfam" id="PF12802">
    <property type="entry name" value="MarR_2"/>
    <property type="match status" value="1"/>
</dbReference>
<keyword evidence="3" id="KW-0804">Transcription</keyword>
<name>A0ABS7MKB1_9ACTN</name>
<dbReference type="InterPro" id="IPR036390">
    <property type="entry name" value="WH_DNA-bd_sf"/>
</dbReference>
<dbReference type="SUPFAM" id="SSF46785">
    <property type="entry name" value="Winged helix' DNA-binding domain"/>
    <property type="match status" value="1"/>
</dbReference>
<feature type="domain" description="HTH marR-type" evidence="4">
    <location>
        <begin position="1"/>
        <end position="145"/>
    </location>
</feature>
<evidence type="ECO:0000256" key="3">
    <source>
        <dbReference type="ARBA" id="ARBA00023163"/>
    </source>
</evidence>
<dbReference type="InterPro" id="IPR011991">
    <property type="entry name" value="ArsR-like_HTH"/>
</dbReference>
<dbReference type="InterPro" id="IPR023187">
    <property type="entry name" value="Tscrpt_reg_MarR-type_CS"/>
</dbReference>
<keyword evidence="6" id="KW-1185">Reference proteome</keyword>
<organism evidence="5 6">
    <name type="scientific">Collinsella ureilytica</name>
    <dbReference type="NCBI Taxonomy" id="2869515"/>
    <lineage>
        <taxon>Bacteria</taxon>
        <taxon>Bacillati</taxon>
        <taxon>Actinomycetota</taxon>
        <taxon>Coriobacteriia</taxon>
        <taxon>Coriobacteriales</taxon>
        <taxon>Coriobacteriaceae</taxon>
        <taxon>Collinsella</taxon>
    </lineage>
</organism>